<feature type="domain" description="Protein CR006 P-loop" evidence="1">
    <location>
        <begin position="378"/>
        <end position="714"/>
    </location>
</feature>
<gene>
    <name evidence="2" type="ORF">C1H71_10420</name>
</gene>
<evidence type="ECO:0000313" key="3">
    <source>
        <dbReference type="Proteomes" id="UP000515917"/>
    </source>
</evidence>
<dbReference type="EMBL" id="CP025781">
    <property type="protein sequence ID" value="QBC43920.1"/>
    <property type="molecule type" value="Genomic_DNA"/>
</dbReference>
<dbReference type="SUPFAM" id="SSF52540">
    <property type="entry name" value="P-loop containing nucleoside triphosphate hydrolases"/>
    <property type="match status" value="1"/>
</dbReference>
<protein>
    <recommendedName>
        <fullName evidence="1">Protein CR006 P-loop domain-containing protein</fullName>
    </recommendedName>
</protein>
<keyword evidence="3" id="KW-1185">Reference proteome</keyword>
<dbReference type="Pfam" id="PF13166">
    <property type="entry name" value="AAA_13"/>
    <property type="match status" value="1"/>
</dbReference>
<dbReference type="RefSeq" id="WP_130106483.1">
    <property type="nucleotide sequence ID" value="NZ_CP025781.1"/>
</dbReference>
<organism evidence="2 3">
    <name type="scientific">Iodobacter fluviatilis</name>
    <dbReference type="NCBI Taxonomy" id="537"/>
    <lineage>
        <taxon>Bacteria</taxon>
        <taxon>Pseudomonadati</taxon>
        <taxon>Pseudomonadota</taxon>
        <taxon>Betaproteobacteria</taxon>
        <taxon>Neisseriales</taxon>
        <taxon>Chitinibacteraceae</taxon>
        <taxon>Iodobacter</taxon>
    </lineage>
</organism>
<evidence type="ECO:0000313" key="2">
    <source>
        <dbReference type="EMBL" id="QBC43920.1"/>
    </source>
</evidence>
<name>A0A7G3G8V9_9NEIS</name>
<dbReference type="PANTHER" id="PTHR32182:SF0">
    <property type="entry name" value="DNA REPLICATION AND REPAIR PROTEIN RECF"/>
    <property type="match status" value="1"/>
</dbReference>
<dbReference type="GO" id="GO:0000731">
    <property type="term" value="P:DNA synthesis involved in DNA repair"/>
    <property type="evidence" value="ECO:0007669"/>
    <property type="project" value="TreeGrafter"/>
</dbReference>
<sequence>MTILQEIHTWSKDLTAWQQDAIARLYSDRSLSAADLDDLYALAKTEVGIPDMEGRVCKKLQDAEVALPVNPTRVVLLTAIKALTNVNALANDVRLPIAKTGVTAIYGENGVGKSGYSRVFKKACRARDRREPILPNANLELRQCGSAFATFETEIDGTPIDLQWKADVDPPEPLSDIAIFDTHCARAYIDNQGDFAYAPYGLDILEGLVGACNALKVRALAEKAANAPSDAAYVVLAGEQTKVAKTLVGIPSKTKVEDIEALASLSEAELERLTFLNKTLAETDPKQKALALRQKASRLTSLAGRVATAIDVVSEATVASLRVLIDKSNAAKTAAELAATEFKATPGQLVGTGGEEWKTLFEAARTFAEISYVDNEFPYLPADAACPLCQNTLGQEGSVRLLRFDTFIKAAAEKAAKDAREAAAIPFRVIQQANVDLMFRDDLVEEVTELRPEVAVVCAALQSSLKKRQEAVLQAAAGKLAWDGLTKLSLDPQPSLAEIINNLQEQSNALDAITDENFKGVLVSEQAELDARRRLAEVKGAVLEAMTKYEFCRKLQVCIEGMDTRSISRKSTELSRTMASQELADALNSELRQLKVHHLNVTMKPGSPGGKTQFKLTMQLPGGGTPTTILSEGEQRAIAIASFMAEIQLSKGRGGIVLDDPVSSLDHRRRWEVAERLAKESLIRQVIIFTHDIYFLLILEQKAKEVGAQLTKNYIRRTANGTGVHSEDLPFDVLGTKDRLSRLRKLLVDVRKAAKEGDEDLQRQETAKCYGQLRLAWERCIEEVLLNGAVQRFGEGVLTQRLKGVTITDTDYLEIDAGMTKASKFEHDAASTVGRLPIPAPDDLSKDIERLATWREILNKRVDAIAKGSASRSALFTTELTL</sequence>
<reference evidence="2 3" key="1">
    <citation type="submission" date="2018-01" db="EMBL/GenBank/DDBJ databases">
        <title>Genome sequence of Iodobacter sp. strain PCH194 isolated from Indian Trans-Himalaya.</title>
        <authorList>
            <person name="Kumar V."/>
            <person name="Thakur V."/>
            <person name="Kumar S."/>
            <person name="Singh D."/>
        </authorList>
    </citation>
    <scope>NUCLEOTIDE SEQUENCE [LARGE SCALE GENOMIC DNA]</scope>
    <source>
        <strain evidence="2 3">PCH194</strain>
    </source>
</reference>
<dbReference type="Proteomes" id="UP000515917">
    <property type="component" value="Chromosome"/>
</dbReference>
<dbReference type="InterPro" id="IPR026866">
    <property type="entry name" value="CR006_AAA"/>
</dbReference>
<dbReference type="Gene3D" id="3.40.50.300">
    <property type="entry name" value="P-loop containing nucleotide triphosphate hydrolases"/>
    <property type="match status" value="1"/>
</dbReference>
<dbReference type="AlphaFoldDB" id="A0A7G3G8V9"/>
<evidence type="ECO:0000259" key="1">
    <source>
        <dbReference type="Pfam" id="PF13166"/>
    </source>
</evidence>
<dbReference type="InterPro" id="IPR027417">
    <property type="entry name" value="P-loop_NTPase"/>
</dbReference>
<proteinExistence type="predicted"/>
<accession>A0A7G3G8V9</accession>
<dbReference type="GO" id="GO:0006302">
    <property type="term" value="P:double-strand break repair"/>
    <property type="evidence" value="ECO:0007669"/>
    <property type="project" value="TreeGrafter"/>
</dbReference>
<dbReference type="KEGG" id="ifl:C1H71_10420"/>
<dbReference type="PANTHER" id="PTHR32182">
    <property type="entry name" value="DNA REPLICATION AND REPAIR PROTEIN RECF"/>
    <property type="match status" value="1"/>
</dbReference>